<dbReference type="InterPro" id="IPR000719">
    <property type="entry name" value="Prot_kinase_dom"/>
</dbReference>
<keyword evidence="2" id="KW-0067">ATP-binding</keyword>
<dbReference type="PROSITE" id="PS00108">
    <property type="entry name" value="PROTEIN_KINASE_ST"/>
    <property type="match status" value="1"/>
</dbReference>
<dbReference type="STRING" id="55802.TBCH5v1_1626"/>
<dbReference type="InterPro" id="IPR017441">
    <property type="entry name" value="Protein_kinase_ATP_BS"/>
</dbReference>
<evidence type="ECO:0000256" key="1">
    <source>
        <dbReference type="ARBA" id="ARBA00022741"/>
    </source>
</evidence>
<name>A0A0S1XCM0_THEBA</name>
<organism evidence="5 6">
    <name type="scientific">Thermococcus barophilus</name>
    <dbReference type="NCBI Taxonomy" id="55802"/>
    <lineage>
        <taxon>Archaea</taxon>
        <taxon>Methanobacteriati</taxon>
        <taxon>Methanobacteriota</taxon>
        <taxon>Thermococci</taxon>
        <taxon>Thermococcales</taxon>
        <taxon>Thermococcaceae</taxon>
        <taxon>Thermococcus</taxon>
    </lineage>
</organism>
<dbReference type="Proteomes" id="UP000066042">
    <property type="component" value="Chromosome"/>
</dbReference>
<dbReference type="RefSeq" id="WP_235507091.1">
    <property type="nucleotide sequence ID" value="NZ_CP013050.1"/>
</dbReference>
<gene>
    <name evidence="5" type="ORF">TBCH5v1_1626</name>
</gene>
<evidence type="ECO:0000256" key="3">
    <source>
        <dbReference type="SAM" id="Coils"/>
    </source>
</evidence>
<dbReference type="Pfam" id="PF00069">
    <property type="entry name" value="Pkinase"/>
    <property type="match status" value="1"/>
</dbReference>
<evidence type="ECO:0000256" key="2">
    <source>
        <dbReference type="ARBA" id="ARBA00022840"/>
    </source>
</evidence>
<dbReference type="PROSITE" id="PS00107">
    <property type="entry name" value="PROTEIN_KINASE_ATP"/>
    <property type="match status" value="1"/>
</dbReference>
<dbReference type="PATRIC" id="fig|55802.8.peg.1606"/>
<proteinExistence type="predicted"/>
<dbReference type="GeneID" id="70047921"/>
<dbReference type="GO" id="GO:0004674">
    <property type="term" value="F:protein serine/threonine kinase activity"/>
    <property type="evidence" value="ECO:0007669"/>
    <property type="project" value="InterPro"/>
</dbReference>
<dbReference type="InterPro" id="IPR011009">
    <property type="entry name" value="Kinase-like_dom_sf"/>
</dbReference>
<feature type="domain" description="Protein kinase" evidence="4">
    <location>
        <begin position="186"/>
        <end position="447"/>
    </location>
</feature>
<keyword evidence="3" id="KW-0175">Coiled coil</keyword>
<dbReference type="PANTHER" id="PTHR24348">
    <property type="entry name" value="SERINE/THREONINE-PROTEIN KINASE UNC-51-RELATED"/>
    <property type="match status" value="1"/>
</dbReference>
<reference evidence="5 6" key="1">
    <citation type="journal article" date="2016" name="Genome Announc.">
        <title>Complete genome sequence of the hyperthermophilic and piezophilic archaeon Thermococcus barophilus Ch5, capable of growth at the expense of hydrogenogenesis from carbon monoxide and formate.</title>
        <authorList>
            <person name="Oger P."/>
            <person name="Sokolova T.G."/>
            <person name="Kozhevnikova D.A."/>
            <person name="Taranov E.A."/>
            <person name="Vannier P."/>
            <person name="Lee H.S."/>
            <person name="Kwon K.K."/>
            <person name="Kang S.G."/>
            <person name="Lee J.H."/>
            <person name="Bonch-Osmolovskaya E.A."/>
            <person name="Lebedinsky A.V."/>
        </authorList>
    </citation>
    <scope>NUCLEOTIDE SEQUENCE [LARGE SCALE GENOMIC DNA]</scope>
    <source>
        <strain evidence="6">Ch5</strain>
    </source>
</reference>
<keyword evidence="1" id="KW-0547">Nucleotide-binding</keyword>
<protein>
    <recommendedName>
        <fullName evidence="4">Protein kinase domain-containing protein</fullName>
    </recommendedName>
</protein>
<evidence type="ECO:0000313" key="5">
    <source>
        <dbReference type="EMBL" id="ALM75539.1"/>
    </source>
</evidence>
<dbReference type="InterPro" id="IPR045269">
    <property type="entry name" value="Atg1-like"/>
</dbReference>
<dbReference type="SMART" id="SM00220">
    <property type="entry name" value="S_TKc"/>
    <property type="match status" value="1"/>
</dbReference>
<dbReference type="InterPro" id="IPR008271">
    <property type="entry name" value="Ser/Thr_kinase_AS"/>
</dbReference>
<sequence length="735" mass="85880">MKKTFLFPQIEQRYIELVRKTYQGKPVLEIRGRIGSAEMNGSISNKELLEEVNRNPKDFFNRVFRVGEYIRRKMDIEKSDISEIRINCHTNVLFAVDIVSENKNLRYRLHKLKNGTIELRHVFDLKSNGFWQIIRNSKVLERYVRIPEANTSLFDDQEYKIELPFSSISNKSKLFPNFPPELLDKYELLEFLGEGGFAKVFKAKRKDDGKIVALKIPRIDEKTSKTFIKEVSTWFHLNHPNIVKLYDVDILPIPYLEMEYIEGVKLNGKTIRDLDKYPKPVDEKTALNLIKGIASGLKYAHNKGIYHRDLKPLNILLKSDLMPKITDWGLAKIGTMSPGRSVMGYTPLYASPEHLMPSKYGHTDARTDIWQLGVTFYELLTGKLPFEGYTYEEVFGKIVDENYKFIPPSKIDPALSKYDVIFEKLLAKKKEARYQSVDEFLKDLEKLEKVEKRKTELEKEVEELKKSLAKSMEALKQSKTADEVLKNRRMVVEALGKLALAYAELNKKADLLNTLNDLKFYTVQNLPDLMKAIEIVELSIKENLPISEEFRERLKVLVHSVRREYDMSEDEKDLFNIQDKSISSTKEECHNHPYGTIPVEKARHQPGSKIRAIHVCLDGEWHRIEIPRGHWSQTLRTLAEFLIDKGLQNIQVDRFIERSPERLVRDQNGDWVKGWHVYPPYPHEAINKLRELQIKLRQRYPNRKIRFALEIFQPKSYKGSNLSNTTNDYGFDSQY</sequence>
<dbReference type="EMBL" id="CP013050">
    <property type="protein sequence ID" value="ALM75539.1"/>
    <property type="molecule type" value="Genomic_DNA"/>
</dbReference>
<evidence type="ECO:0000313" key="6">
    <source>
        <dbReference type="Proteomes" id="UP000066042"/>
    </source>
</evidence>
<dbReference type="AlphaFoldDB" id="A0A0S1XCM0"/>
<dbReference type="GO" id="GO:0005737">
    <property type="term" value="C:cytoplasm"/>
    <property type="evidence" value="ECO:0007669"/>
    <property type="project" value="TreeGrafter"/>
</dbReference>
<dbReference type="Gene3D" id="1.10.510.10">
    <property type="entry name" value="Transferase(Phosphotransferase) domain 1"/>
    <property type="match status" value="1"/>
</dbReference>
<evidence type="ECO:0000259" key="4">
    <source>
        <dbReference type="PROSITE" id="PS50011"/>
    </source>
</evidence>
<dbReference type="GO" id="GO:0005524">
    <property type="term" value="F:ATP binding"/>
    <property type="evidence" value="ECO:0007669"/>
    <property type="project" value="UniProtKB-KW"/>
</dbReference>
<dbReference type="PROSITE" id="PS50011">
    <property type="entry name" value="PROTEIN_KINASE_DOM"/>
    <property type="match status" value="1"/>
</dbReference>
<accession>A0A0S1XCM0</accession>
<dbReference type="CDD" id="cd14014">
    <property type="entry name" value="STKc_PknB_like"/>
    <property type="match status" value="1"/>
</dbReference>
<dbReference type="SUPFAM" id="SSF56112">
    <property type="entry name" value="Protein kinase-like (PK-like)"/>
    <property type="match status" value="1"/>
</dbReference>
<feature type="coiled-coil region" evidence="3">
    <location>
        <begin position="440"/>
        <end position="481"/>
    </location>
</feature>